<evidence type="ECO:0000256" key="1">
    <source>
        <dbReference type="SAM" id="MobiDB-lite"/>
    </source>
</evidence>
<gene>
    <name evidence="2" type="ORF">WOLCODRAFT_158612</name>
</gene>
<dbReference type="Proteomes" id="UP000218811">
    <property type="component" value="Unassembled WGS sequence"/>
</dbReference>
<sequence length="142" mass="15054">PLPYSEHTALRSLNELFRGRDGGQPAERAGAGANRNVNGHASLSGEDVSASIGTPSTTAHGPGTSPSAVPDEWNAYVSADAHEGDDDIQGRERTHVACTSLSILSQRRVLDGLVKLALHGSERDSTFKVWTSMRRAADLCGF</sequence>
<reference evidence="2 3" key="1">
    <citation type="journal article" date="2012" name="Science">
        <title>The Paleozoic origin of enzymatic lignin decomposition reconstructed from 31 fungal genomes.</title>
        <authorList>
            <person name="Floudas D."/>
            <person name="Binder M."/>
            <person name="Riley R."/>
            <person name="Barry K."/>
            <person name="Blanchette R.A."/>
            <person name="Henrissat B."/>
            <person name="Martinez A.T."/>
            <person name="Otillar R."/>
            <person name="Spatafora J.W."/>
            <person name="Yadav J.S."/>
            <person name="Aerts A."/>
            <person name="Benoit I."/>
            <person name="Boyd A."/>
            <person name="Carlson A."/>
            <person name="Copeland A."/>
            <person name="Coutinho P.M."/>
            <person name="de Vries R.P."/>
            <person name="Ferreira P."/>
            <person name="Findley K."/>
            <person name="Foster B."/>
            <person name="Gaskell J."/>
            <person name="Glotzer D."/>
            <person name="Gorecki P."/>
            <person name="Heitman J."/>
            <person name="Hesse C."/>
            <person name="Hori C."/>
            <person name="Igarashi K."/>
            <person name="Jurgens J.A."/>
            <person name="Kallen N."/>
            <person name="Kersten P."/>
            <person name="Kohler A."/>
            <person name="Kuees U."/>
            <person name="Kumar T.K.A."/>
            <person name="Kuo A."/>
            <person name="LaButti K."/>
            <person name="Larrondo L.F."/>
            <person name="Lindquist E."/>
            <person name="Ling A."/>
            <person name="Lombard V."/>
            <person name="Lucas S."/>
            <person name="Lundell T."/>
            <person name="Martin R."/>
            <person name="McLaughlin D.J."/>
            <person name="Morgenstern I."/>
            <person name="Morin E."/>
            <person name="Murat C."/>
            <person name="Nagy L.G."/>
            <person name="Nolan M."/>
            <person name="Ohm R.A."/>
            <person name="Patyshakuliyeva A."/>
            <person name="Rokas A."/>
            <person name="Ruiz-Duenas F.J."/>
            <person name="Sabat G."/>
            <person name="Salamov A."/>
            <person name="Samejima M."/>
            <person name="Schmutz J."/>
            <person name="Slot J.C."/>
            <person name="St John F."/>
            <person name="Stenlid J."/>
            <person name="Sun H."/>
            <person name="Sun S."/>
            <person name="Syed K."/>
            <person name="Tsang A."/>
            <person name="Wiebenga A."/>
            <person name="Young D."/>
            <person name="Pisabarro A."/>
            <person name="Eastwood D.C."/>
            <person name="Martin F."/>
            <person name="Cullen D."/>
            <person name="Grigoriev I.V."/>
            <person name="Hibbett D.S."/>
        </authorList>
    </citation>
    <scope>NUCLEOTIDE SEQUENCE [LARGE SCALE GENOMIC DNA]</scope>
    <source>
        <strain evidence="2 3">MD-104</strain>
    </source>
</reference>
<accession>A0A2H3JMX4</accession>
<dbReference type="EMBL" id="KB467954">
    <property type="protein sequence ID" value="PCH39088.1"/>
    <property type="molecule type" value="Genomic_DNA"/>
</dbReference>
<evidence type="ECO:0000313" key="3">
    <source>
        <dbReference type="Proteomes" id="UP000218811"/>
    </source>
</evidence>
<name>A0A2H3JMX4_WOLCO</name>
<evidence type="ECO:0000313" key="2">
    <source>
        <dbReference type="EMBL" id="PCH39088.1"/>
    </source>
</evidence>
<protein>
    <submittedName>
        <fullName evidence="2">Uncharacterized protein</fullName>
    </submittedName>
</protein>
<dbReference type="AlphaFoldDB" id="A0A2H3JMX4"/>
<keyword evidence="3" id="KW-1185">Reference proteome</keyword>
<proteinExistence type="predicted"/>
<feature type="non-terminal residue" evidence="2">
    <location>
        <position position="1"/>
    </location>
</feature>
<organism evidence="2 3">
    <name type="scientific">Wolfiporia cocos (strain MD-104)</name>
    <name type="common">Brown rot fungus</name>
    <dbReference type="NCBI Taxonomy" id="742152"/>
    <lineage>
        <taxon>Eukaryota</taxon>
        <taxon>Fungi</taxon>
        <taxon>Dikarya</taxon>
        <taxon>Basidiomycota</taxon>
        <taxon>Agaricomycotina</taxon>
        <taxon>Agaricomycetes</taxon>
        <taxon>Polyporales</taxon>
        <taxon>Phaeolaceae</taxon>
        <taxon>Wolfiporia</taxon>
    </lineage>
</organism>
<feature type="compositionally biased region" description="Polar residues" evidence="1">
    <location>
        <begin position="51"/>
        <end position="67"/>
    </location>
</feature>
<feature type="region of interest" description="Disordered" evidence="1">
    <location>
        <begin position="15"/>
        <end position="71"/>
    </location>
</feature>